<reference evidence="12 13" key="1">
    <citation type="submission" date="2024-02" db="EMBL/GenBank/DDBJ databases">
        <authorList>
            <person name="Grouzdev D."/>
        </authorList>
    </citation>
    <scope>NUCLEOTIDE SEQUENCE [LARGE SCALE GENOMIC DNA]</scope>
    <source>
        <strain evidence="12 13">9N</strain>
    </source>
</reference>
<keyword evidence="6 9" id="KW-0521">NADP</keyword>
<keyword evidence="7 9" id="KW-0694">RNA-binding</keyword>
<feature type="site" description="Interacts with tRNA; defines subfamily-specific binding signature" evidence="9">
    <location>
        <position position="179"/>
    </location>
</feature>
<dbReference type="NCBIfam" id="TIGR00742">
    <property type="entry name" value="yjbN"/>
    <property type="match status" value="1"/>
</dbReference>
<feature type="active site" description="Proton donor" evidence="9">
    <location>
        <position position="96"/>
    </location>
</feature>
<dbReference type="PANTHER" id="PTHR42907:SF1">
    <property type="entry name" value="FMN-LINKED OXIDOREDUCTASES SUPERFAMILY PROTEIN"/>
    <property type="match status" value="1"/>
</dbReference>
<proteinExistence type="inferred from homology"/>
<evidence type="ECO:0000313" key="13">
    <source>
        <dbReference type="Proteomes" id="UP001350748"/>
    </source>
</evidence>
<feature type="domain" description="DUS-like FMN-binding" evidence="11">
    <location>
        <begin position="11"/>
        <end position="302"/>
    </location>
</feature>
<feature type="site" description="Interacts with tRNA; defines subfamily-specific binding signature" evidence="9">
    <location>
        <position position="298"/>
    </location>
</feature>
<comment type="similarity">
    <text evidence="9">Belongs to the Dus family. DusA subfamily.</text>
</comment>
<evidence type="ECO:0000256" key="6">
    <source>
        <dbReference type="ARBA" id="ARBA00022857"/>
    </source>
</evidence>
<gene>
    <name evidence="9 12" type="primary">dusA</name>
    <name evidence="12" type="ORF">V3H18_08960</name>
</gene>
<dbReference type="InterPro" id="IPR018517">
    <property type="entry name" value="tRNA_hU_synthase_CS"/>
</dbReference>
<feature type="binding site" evidence="9">
    <location>
        <begin position="13"/>
        <end position="15"/>
    </location>
    <ligand>
        <name>FMN</name>
        <dbReference type="ChEBI" id="CHEBI:58210"/>
    </ligand>
</feature>
<feature type="binding site" evidence="9">
    <location>
        <position position="135"/>
    </location>
    <ligand>
        <name>FMN</name>
        <dbReference type="ChEBI" id="CHEBI:58210"/>
    </ligand>
</feature>
<comment type="catalytic activity">
    <reaction evidence="9">
        <text>5,6-dihydrouridine(20) in tRNA + NADP(+) = uridine(20) in tRNA + NADPH + H(+)</text>
        <dbReference type="Rhea" id="RHEA:53336"/>
        <dbReference type="Rhea" id="RHEA-COMP:13533"/>
        <dbReference type="Rhea" id="RHEA-COMP:13534"/>
        <dbReference type="ChEBI" id="CHEBI:15378"/>
        <dbReference type="ChEBI" id="CHEBI:57783"/>
        <dbReference type="ChEBI" id="CHEBI:58349"/>
        <dbReference type="ChEBI" id="CHEBI:65315"/>
        <dbReference type="ChEBI" id="CHEBI:74443"/>
        <dbReference type="EC" id="1.3.1.91"/>
    </reaction>
</comment>
<evidence type="ECO:0000259" key="11">
    <source>
        <dbReference type="Pfam" id="PF01207"/>
    </source>
</evidence>
<dbReference type="InterPro" id="IPR013785">
    <property type="entry name" value="Aldolase_TIM"/>
</dbReference>
<comment type="function">
    <text evidence="9">Catalyzes the synthesis of 5,6-dihydrouridine (D), a modified base found in the D-loop of most tRNAs, via the reduction of the C5-C6 double bond in target uridines. Specifically modifies U20 and U20a in tRNAs.</text>
</comment>
<evidence type="ECO:0000256" key="10">
    <source>
        <dbReference type="PIRNR" id="PIRNR006621"/>
    </source>
</evidence>
<evidence type="ECO:0000256" key="8">
    <source>
        <dbReference type="ARBA" id="ARBA00023002"/>
    </source>
</evidence>
<keyword evidence="4 9" id="KW-0288">FMN</keyword>
<keyword evidence="8 9" id="KW-0560">Oxidoreductase</keyword>
<keyword evidence="2 9" id="KW-0820">tRNA-binding</keyword>
<keyword evidence="13" id="KW-1185">Reference proteome</keyword>
<dbReference type="Proteomes" id="UP001350748">
    <property type="component" value="Unassembled WGS sequence"/>
</dbReference>
<dbReference type="InterPro" id="IPR035587">
    <property type="entry name" value="DUS-like_FMN-bd"/>
</dbReference>
<evidence type="ECO:0000256" key="4">
    <source>
        <dbReference type="ARBA" id="ARBA00022643"/>
    </source>
</evidence>
<feature type="binding site" evidence="9">
    <location>
        <position position="167"/>
    </location>
    <ligand>
        <name>FMN</name>
        <dbReference type="ChEBI" id="CHEBI:58210"/>
    </ligand>
</feature>
<comment type="caution">
    <text evidence="12">The sequence shown here is derived from an EMBL/GenBank/DDBJ whole genome shotgun (WGS) entry which is preliminary data.</text>
</comment>
<accession>A0ABU7XH03</accession>
<feature type="binding site" evidence="9">
    <location>
        <begin position="229"/>
        <end position="230"/>
    </location>
    <ligand>
        <name>FMN</name>
        <dbReference type="ChEBI" id="CHEBI:58210"/>
    </ligand>
</feature>
<organism evidence="12 13">
    <name type="scientific">Methylocystis borbori</name>
    <dbReference type="NCBI Taxonomy" id="3118750"/>
    <lineage>
        <taxon>Bacteria</taxon>
        <taxon>Pseudomonadati</taxon>
        <taxon>Pseudomonadota</taxon>
        <taxon>Alphaproteobacteria</taxon>
        <taxon>Hyphomicrobiales</taxon>
        <taxon>Methylocystaceae</taxon>
        <taxon>Methylocystis</taxon>
    </lineage>
</organism>
<dbReference type="NCBIfam" id="NF008774">
    <property type="entry name" value="PRK11815.1"/>
    <property type="match status" value="1"/>
</dbReference>
<comment type="cofactor">
    <cofactor evidence="1 9 10">
        <name>FMN</name>
        <dbReference type="ChEBI" id="CHEBI:58210"/>
    </cofactor>
</comment>
<keyword evidence="3 9" id="KW-0285">Flavoprotein</keyword>
<comment type="catalytic activity">
    <reaction evidence="9">
        <text>5,6-dihydrouridine(20) in tRNA + NAD(+) = uridine(20) in tRNA + NADH + H(+)</text>
        <dbReference type="Rhea" id="RHEA:53340"/>
        <dbReference type="Rhea" id="RHEA-COMP:13533"/>
        <dbReference type="Rhea" id="RHEA-COMP:13534"/>
        <dbReference type="ChEBI" id="CHEBI:15378"/>
        <dbReference type="ChEBI" id="CHEBI:57540"/>
        <dbReference type="ChEBI" id="CHEBI:57945"/>
        <dbReference type="ChEBI" id="CHEBI:65315"/>
        <dbReference type="ChEBI" id="CHEBI:74443"/>
        <dbReference type="EC" id="1.3.1.91"/>
    </reaction>
</comment>
<comment type="catalytic activity">
    <reaction evidence="9">
        <text>5,6-dihydrouridine(20a) in tRNA + NAD(+) = uridine(20a) in tRNA + NADH + H(+)</text>
        <dbReference type="Rhea" id="RHEA:53348"/>
        <dbReference type="Rhea" id="RHEA-COMP:13535"/>
        <dbReference type="Rhea" id="RHEA-COMP:13536"/>
        <dbReference type="ChEBI" id="CHEBI:15378"/>
        <dbReference type="ChEBI" id="CHEBI:57540"/>
        <dbReference type="ChEBI" id="CHEBI:57945"/>
        <dbReference type="ChEBI" id="CHEBI:65315"/>
        <dbReference type="ChEBI" id="CHEBI:74443"/>
    </reaction>
</comment>
<dbReference type="PIRSF" id="PIRSF006621">
    <property type="entry name" value="Dus"/>
    <property type="match status" value="1"/>
</dbReference>
<evidence type="ECO:0000256" key="1">
    <source>
        <dbReference type="ARBA" id="ARBA00001917"/>
    </source>
</evidence>
<dbReference type="PROSITE" id="PS01136">
    <property type="entry name" value="UPF0034"/>
    <property type="match status" value="1"/>
</dbReference>
<dbReference type="Gene3D" id="3.20.20.70">
    <property type="entry name" value="Aldolase class I"/>
    <property type="match status" value="1"/>
</dbReference>
<dbReference type="CDD" id="cd02801">
    <property type="entry name" value="DUS_like_FMN"/>
    <property type="match status" value="1"/>
</dbReference>
<dbReference type="SUPFAM" id="SSF51395">
    <property type="entry name" value="FMN-linked oxidoreductases"/>
    <property type="match status" value="1"/>
</dbReference>
<evidence type="ECO:0000256" key="2">
    <source>
        <dbReference type="ARBA" id="ARBA00022555"/>
    </source>
</evidence>
<dbReference type="HAMAP" id="MF_02041">
    <property type="entry name" value="DusA_subfam"/>
    <property type="match status" value="1"/>
</dbReference>
<evidence type="ECO:0000256" key="7">
    <source>
        <dbReference type="ARBA" id="ARBA00022884"/>
    </source>
</evidence>
<dbReference type="Pfam" id="PF01207">
    <property type="entry name" value="Dus"/>
    <property type="match status" value="1"/>
</dbReference>
<dbReference type="InterPro" id="IPR001269">
    <property type="entry name" value="DUS_fam"/>
</dbReference>
<feature type="site" description="Interacts with tRNA" evidence="9">
    <location>
        <position position="182"/>
    </location>
</feature>
<sequence length="337" mass="36906">MLTTEEIRFSVAPMMDWTDRHCRYFHRLLTRRARLYTEMLTAGAVIQGDRARLMEFDRFEQPVAMQLGGAEPEALARAARVVEQFGYAEVNLNVGCPSDRVQNGAFGACLMREPALVGDCVKAMKDAVAIPVTVKCRIGVDDQEPEQALFALAEASVAAGVDALFVHARKAWLQGLSPKENRDVPPLDYALVHRLKRALPETPVAINGGLTRFAEMRAQLQYVDGVMIGRAAYQDPALLLDVDAEFFGAPAPLEDAFAAVDAFIPYVEAQLAKGEKLSAMTRHVLGLFPGMPGARAFRRRLALDAVRPGAGIETLRGAVDEVRQAMTRHAEFLAAAQ</sequence>
<dbReference type="InterPro" id="IPR004653">
    <property type="entry name" value="DusA"/>
</dbReference>
<feature type="site" description="Interacts with tRNA; defines subfamily-specific binding signature" evidence="9">
    <location>
        <position position="295"/>
    </location>
</feature>
<dbReference type="GO" id="GO:0102264">
    <property type="term" value="F:tRNA-dihydrouridine20 synthase activity"/>
    <property type="evidence" value="ECO:0007669"/>
    <property type="project" value="UniProtKB-EC"/>
</dbReference>
<dbReference type="Gene3D" id="1.20.120.1460">
    <property type="match status" value="1"/>
</dbReference>
<feature type="binding site" evidence="9">
    <location>
        <position position="66"/>
    </location>
    <ligand>
        <name>FMN</name>
        <dbReference type="ChEBI" id="CHEBI:58210"/>
    </ligand>
</feature>
<name>A0ABU7XH03_9HYPH</name>
<feature type="site" description="Interacts with tRNA" evidence="9">
    <location>
        <position position="93"/>
    </location>
</feature>
<evidence type="ECO:0000313" key="12">
    <source>
        <dbReference type="EMBL" id="MEF3366661.1"/>
    </source>
</evidence>
<dbReference type="PANTHER" id="PTHR42907">
    <property type="entry name" value="FMN-LINKED OXIDOREDUCTASES SUPERFAMILY PROTEIN"/>
    <property type="match status" value="1"/>
</dbReference>
<evidence type="ECO:0000256" key="5">
    <source>
        <dbReference type="ARBA" id="ARBA00022694"/>
    </source>
</evidence>
<feature type="binding site" evidence="9">
    <location>
        <begin position="207"/>
        <end position="209"/>
    </location>
    <ligand>
        <name>FMN</name>
        <dbReference type="ChEBI" id="CHEBI:58210"/>
    </ligand>
</feature>
<comment type="catalytic activity">
    <reaction evidence="9">
        <text>5,6-dihydrouridine(20a) in tRNA + NADP(+) = uridine(20a) in tRNA + NADPH + H(+)</text>
        <dbReference type="Rhea" id="RHEA:53344"/>
        <dbReference type="Rhea" id="RHEA-COMP:13535"/>
        <dbReference type="Rhea" id="RHEA-COMP:13536"/>
        <dbReference type="ChEBI" id="CHEBI:15378"/>
        <dbReference type="ChEBI" id="CHEBI:57783"/>
        <dbReference type="ChEBI" id="CHEBI:58349"/>
        <dbReference type="ChEBI" id="CHEBI:65315"/>
        <dbReference type="ChEBI" id="CHEBI:74443"/>
    </reaction>
</comment>
<protein>
    <recommendedName>
        <fullName evidence="9">tRNA-dihydrouridine(20/20a) synthase</fullName>
        <ecNumber evidence="9">1.3.1.91</ecNumber>
    </recommendedName>
    <alternativeName>
        <fullName evidence="9">U20-specific dihydrouridine synthase</fullName>
        <shortName evidence="9">U20-specific Dus</shortName>
    </alternativeName>
    <alternativeName>
        <fullName evidence="9">tRNA-dihydrouridine synthase A</fullName>
    </alternativeName>
</protein>
<evidence type="ECO:0000256" key="9">
    <source>
        <dbReference type="HAMAP-Rule" id="MF_02041"/>
    </source>
</evidence>
<dbReference type="EC" id="1.3.1.91" evidence="9"/>
<comment type="similarity">
    <text evidence="10">Belongs to the dus family.</text>
</comment>
<evidence type="ECO:0000256" key="3">
    <source>
        <dbReference type="ARBA" id="ARBA00022630"/>
    </source>
</evidence>
<dbReference type="EMBL" id="JAZHYN010000021">
    <property type="protein sequence ID" value="MEF3366661.1"/>
    <property type="molecule type" value="Genomic_DNA"/>
</dbReference>
<dbReference type="RefSeq" id="WP_332081680.1">
    <property type="nucleotide sequence ID" value="NZ_JAZHYN010000021.1"/>
</dbReference>
<keyword evidence="5 9" id="KW-0819">tRNA processing</keyword>